<gene>
    <name evidence="1" type="ORF">ACFOD7_15235</name>
</gene>
<evidence type="ECO:0008006" key="3">
    <source>
        <dbReference type="Google" id="ProtNLM"/>
    </source>
</evidence>
<evidence type="ECO:0000313" key="1">
    <source>
        <dbReference type="EMBL" id="MFC3169406.1"/>
    </source>
</evidence>
<comment type="caution">
    <text evidence="1">The sequence shown here is derived from an EMBL/GenBank/DDBJ whole genome shotgun (WGS) entry which is preliminary data.</text>
</comment>
<name>A0ABV7IHZ6_9RHOB</name>
<evidence type="ECO:0000313" key="2">
    <source>
        <dbReference type="Proteomes" id="UP001595557"/>
    </source>
</evidence>
<dbReference type="EMBL" id="JBHRTE010000062">
    <property type="protein sequence ID" value="MFC3169406.1"/>
    <property type="molecule type" value="Genomic_DNA"/>
</dbReference>
<organism evidence="1 2">
    <name type="scientific">Paracoccus fontiphilus</name>
    <dbReference type="NCBI Taxonomy" id="1815556"/>
    <lineage>
        <taxon>Bacteria</taxon>
        <taxon>Pseudomonadati</taxon>
        <taxon>Pseudomonadota</taxon>
        <taxon>Alphaproteobacteria</taxon>
        <taxon>Rhodobacterales</taxon>
        <taxon>Paracoccaceae</taxon>
        <taxon>Paracoccus</taxon>
    </lineage>
</organism>
<reference evidence="2" key="1">
    <citation type="journal article" date="2019" name="Int. J. Syst. Evol. Microbiol.">
        <title>The Global Catalogue of Microorganisms (GCM) 10K type strain sequencing project: providing services to taxonomists for standard genome sequencing and annotation.</title>
        <authorList>
            <consortium name="The Broad Institute Genomics Platform"/>
            <consortium name="The Broad Institute Genome Sequencing Center for Infectious Disease"/>
            <person name="Wu L."/>
            <person name="Ma J."/>
        </authorList>
    </citation>
    <scope>NUCLEOTIDE SEQUENCE [LARGE SCALE GENOMIC DNA]</scope>
    <source>
        <strain evidence="2">KCTC 52239</strain>
    </source>
</reference>
<protein>
    <recommendedName>
        <fullName evidence="3">Secreted protein</fullName>
    </recommendedName>
</protein>
<dbReference type="RefSeq" id="WP_207472344.1">
    <property type="nucleotide sequence ID" value="NZ_JAFNAW010000165.1"/>
</dbReference>
<proteinExistence type="predicted"/>
<accession>A0ABV7IHZ6</accession>
<sequence length="117" mass="12359">MLMHVCVLPAFLRAMLACRGASLDGGPKNLHVRPCATRSHGPRCCADIGTVEVQPDALPELIDHWLGQTGIGAGNAGLGAAVALLDAFQQVLRRVPLNIGVGADHFSNVHDLSPFSW</sequence>
<keyword evidence="2" id="KW-1185">Reference proteome</keyword>
<dbReference type="Proteomes" id="UP001595557">
    <property type="component" value="Unassembled WGS sequence"/>
</dbReference>